<dbReference type="PROSITE" id="PS51233">
    <property type="entry name" value="VWFD"/>
    <property type="match status" value="1"/>
</dbReference>
<accession>A0ABM0MVW8</accession>
<dbReference type="InterPro" id="IPR002889">
    <property type="entry name" value="WSC_carb-bd"/>
</dbReference>
<feature type="signal peptide" evidence="7">
    <location>
        <begin position="1"/>
        <end position="21"/>
    </location>
</feature>
<evidence type="ECO:0000256" key="5">
    <source>
        <dbReference type="ARBA" id="ARBA00023136"/>
    </source>
</evidence>
<evidence type="ECO:0000259" key="8">
    <source>
        <dbReference type="PROSITE" id="PS51212"/>
    </source>
</evidence>
<dbReference type="PANTHER" id="PTHR24269">
    <property type="entry name" value="KREMEN PROTEIN"/>
    <property type="match status" value="1"/>
</dbReference>
<keyword evidence="3 7" id="KW-0732">Signal</keyword>
<keyword evidence="6" id="KW-0325">Glycoprotein</keyword>
<dbReference type="Pfam" id="PF01822">
    <property type="entry name" value="WSC"/>
    <property type="match status" value="2"/>
</dbReference>
<protein>
    <submittedName>
        <fullName evidence="11">IgGFc-binding protein-like</fullName>
    </submittedName>
</protein>
<dbReference type="GeneID" id="102808894"/>
<evidence type="ECO:0000256" key="6">
    <source>
        <dbReference type="ARBA" id="ARBA00023180"/>
    </source>
</evidence>
<reference evidence="11" key="1">
    <citation type="submission" date="2025-08" db="UniProtKB">
        <authorList>
            <consortium name="RefSeq"/>
        </authorList>
    </citation>
    <scope>IDENTIFICATION</scope>
    <source>
        <tissue evidence="11">Testes</tissue>
    </source>
</reference>
<keyword evidence="10" id="KW-1185">Reference proteome</keyword>
<dbReference type="PANTHER" id="PTHR24269:SF16">
    <property type="entry name" value="PROTEIN SLG1"/>
    <property type="match status" value="1"/>
</dbReference>
<feature type="domain" description="WSC" evidence="8">
    <location>
        <begin position="34"/>
        <end position="129"/>
    </location>
</feature>
<name>A0ABM0MVW8_SACKO</name>
<evidence type="ECO:0000313" key="11">
    <source>
        <dbReference type="RefSeq" id="XP_006824159.1"/>
    </source>
</evidence>
<keyword evidence="5" id="KW-0472">Membrane</keyword>
<feature type="chain" id="PRO_5046489553" evidence="7">
    <location>
        <begin position="22"/>
        <end position="410"/>
    </location>
</feature>
<dbReference type="InterPro" id="IPR051836">
    <property type="entry name" value="Kremen_rcpt"/>
</dbReference>
<dbReference type="Proteomes" id="UP000694865">
    <property type="component" value="Unplaced"/>
</dbReference>
<keyword evidence="4" id="KW-1133">Transmembrane helix</keyword>
<sequence length="410" mass="45569">MSYVIMFYLLIIQALLAYTKSTANEISIEKRANEHTYMGCFNDEERALDFHNVVDHPSMTIATCIDICTAEMGDLNVIYAGTEASDQCFCGIDYNKYGEISESECNLECVGDRSEICGGELTLSVYRIARFAVETTYQGCYKDGNINALNIYSTLADDNMNIEKCQGICMNAIGSLNVIYAGVEQSNQCFCGTTFDRFGAADSEDECNMQCSGDDTQTCGGSLRMNVYKLERLDGVVSGDPHLRTFDGRRYSYQGLCWHTLFKDCSKSKPAFEISAKFEAPKYSTTDEFRTRTVAINVTLGNEYAVVDGLNVMTGTTKRNTVMPKRIRIEEDGKMVALTFTSKNTTFTLNWTLLRHVFDASFIGVDYNGKLCGLLGNADGDGHNDFVKPNGNIANDVDEFGESWKVEGQK</sequence>
<proteinExistence type="predicted"/>
<dbReference type="SMART" id="SM00216">
    <property type="entry name" value="VWD"/>
    <property type="match status" value="1"/>
</dbReference>
<evidence type="ECO:0000256" key="2">
    <source>
        <dbReference type="ARBA" id="ARBA00022692"/>
    </source>
</evidence>
<dbReference type="PROSITE" id="PS51212">
    <property type="entry name" value="WSC"/>
    <property type="match status" value="2"/>
</dbReference>
<feature type="domain" description="WSC" evidence="8">
    <location>
        <begin position="134"/>
        <end position="231"/>
    </location>
</feature>
<evidence type="ECO:0000256" key="7">
    <source>
        <dbReference type="SAM" id="SignalP"/>
    </source>
</evidence>
<gene>
    <name evidence="11" type="primary">LOC102808894</name>
</gene>
<dbReference type="InterPro" id="IPR001846">
    <property type="entry name" value="VWF_type-D"/>
</dbReference>
<evidence type="ECO:0000256" key="4">
    <source>
        <dbReference type="ARBA" id="ARBA00022989"/>
    </source>
</evidence>
<evidence type="ECO:0000313" key="10">
    <source>
        <dbReference type="Proteomes" id="UP000694865"/>
    </source>
</evidence>
<organism evidence="10 11">
    <name type="scientific">Saccoglossus kowalevskii</name>
    <name type="common">Acorn worm</name>
    <dbReference type="NCBI Taxonomy" id="10224"/>
    <lineage>
        <taxon>Eukaryota</taxon>
        <taxon>Metazoa</taxon>
        <taxon>Hemichordata</taxon>
        <taxon>Enteropneusta</taxon>
        <taxon>Harrimaniidae</taxon>
        <taxon>Saccoglossus</taxon>
    </lineage>
</organism>
<dbReference type="Pfam" id="PF00094">
    <property type="entry name" value="VWD"/>
    <property type="match status" value="1"/>
</dbReference>
<evidence type="ECO:0000256" key="1">
    <source>
        <dbReference type="ARBA" id="ARBA00004167"/>
    </source>
</evidence>
<feature type="domain" description="VWFD" evidence="9">
    <location>
        <begin position="233"/>
        <end position="410"/>
    </location>
</feature>
<comment type="subcellular location">
    <subcellularLocation>
        <location evidence="1">Membrane</location>
        <topology evidence="1">Single-pass membrane protein</topology>
    </subcellularLocation>
</comment>
<dbReference type="RefSeq" id="XP_006824159.1">
    <property type="nucleotide sequence ID" value="XM_006824096.1"/>
</dbReference>
<keyword evidence="2" id="KW-0812">Transmembrane</keyword>
<evidence type="ECO:0000256" key="3">
    <source>
        <dbReference type="ARBA" id="ARBA00022729"/>
    </source>
</evidence>
<evidence type="ECO:0000259" key="9">
    <source>
        <dbReference type="PROSITE" id="PS51233"/>
    </source>
</evidence>
<dbReference type="SMART" id="SM00321">
    <property type="entry name" value="WSC"/>
    <property type="match status" value="2"/>
</dbReference>